<organism evidence="4 5">
    <name type="scientific">Lactococcus fujiensis JCM 16395</name>
    <dbReference type="NCBI Taxonomy" id="1291764"/>
    <lineage>
        <taxon>Bacteria</taxon>
        <taxon>Bacillati</taxon>
        <taxon>Bacillota</taxon>
        <taxon>Bacilli</taxon>
        <taxon>Lactobacillales</taxon>
        <taxon>Streptococcaceae</taxon>
        <taxon>Lactococcus</taxon>
    </lineage>
</organism>
<dbReference type="Gene3D" id="1.10.10.630">
    <property type="entry name" value="DnaD domain-like"/>
    <property type="match status" value="1"/>
</dbReference>
<name>A0A2A5RK51_9LACT</name>
<accession>A0A2A5RK51</accession>
<evidence type="ECO:0000256" key="1">
    <source>
        <dbReference type="ARBA" id="ARBA00093462"/>
    </source>
</evidence>
<comment type="caution">
    <text evidence="4">The sequence shown here is derived from an EMBL/GenBank/DDBJ whole genome shotgun (WGS) entry which is preliminary data.</text>
</comment>
<dbReference type="Proteomes" id="UP000218181">
    <property type="component" value="Unassembled WGS sequence"/>
</dbReference>
<feature type="compositionally biased region" description="Polar residues" evidence="2">
    <location>
        <begin position="102"/>
        <end position="116"/>
    </location>
</feature>
<dbReference type="InterPro" id="IPR006343">
    <property type="entry name" value="DnaB/C_C"/>
</dbReference>
<dbReference type="NCBIfam" id="TIGR01446">
    <property type="entry name" value="DnaD_dom"/>
    <property type="match status" value="1"/>
</dbReference>
<keyword evidence="5" id="KW-1185">Reference proteome</keyword>
<dbReference type="STRING" id="1291764.GCA_001311235_01698"/>
<feature type="region of interest" description="Disordered" evidence="2">
    <location>
        <begin position="102"/>
        <end position="124"/>
    </location>
</feature>
<dbReference type="EMBL" id="JXJU01000008">
    <property type="protein sequence ID" value="PCR99542.1"/>
    <property type="molecule type" value="Genomic_DNA"/>
</dbReference>
<protein>
    <submittedName>
        <fullName evidence="4">DNA replication protein DnaD</fullName>
    </submittedName>
</protein>
<comment type="similarity">
    <text evidence="1">Belongs to the DnaB/DnaD family.</text>
</comment>
<dbReference type="Pfam" id="PF07261">
    <property type="entry name" value="DnaB_2"/>
    <property type="match status" value="1"/>
</dbReference>
<evidence type="ECO:0000259" key="3">
    <source>
        <dbReference type="Pfam" id="PF07261"/>
    </source>
</evidence>
<feature type="domain" description="DnaB/C C-terminal" evidence="3">
    <location>
        <begin position="134"/>
        <end position="204"/>
    </location>
</feature>
<evidence type="ECO:0000313" key="5">
    <source>
        <dbReference type="Proteomes" id="UP000218181"/>
    </source>
</evidence>
<sequence length="230" mass="26464">MTYYEEYTNGHLILPKALTLYFAKLFPSADDFLVWLYFYDNRDIAPSEIATRIDKTLTQVNHSITALQNFGSLKVTLIDLAGDVETIFDVSPVFRHLDELTSTTPPISENQSTKKIQNSDEEAQKNGQLQDLVTTFEAEMGVISPMQMDELRALLFEDQYELALIKKALREAVLNRKVSLKYIKAILRNWKNEGLMNVQAVENKQNIFDLSKMQKPTQDFYIPMDGPWNN</sequence>
<dbReference type="RefSeq" id="WP_054639430.1">
    <property type="nucleotide sequence ID" value="NZ_BBAL01000005.1"/>
</dbReference>
<dbReference type="PANTHER" id="PTHR37293:SF6">
    <property type="entry name" value="DNA REPLICATION PROTEIN DNAD"/>
    <property type="match status" value="1"/>
</dbReference>
<dbReference type="PANTHER" id="PTHR37293">
    <property type="entry name" value="PHAGE REPLICATION PROTEIN-RELATED"/>
    <property type="match status" value="1"/>
</dbReference>
<dbReference type="SUPFAM" id="SSF158499">
    <property type="entry name" value="DnaD domain-like"/>
    <property type="match status" value="1"/>
</dbReference>
<proteinExistence type="inferred from homology"/>
<gene>
    <name evidence="4" type="ORF">RT41_GL001918</name>
</gene>
<evidence type="ECO:0000313" key="4">
    <source>
        <dbReference type="EMBL" id="PCR99542.1"/>
    </source>
</evidence>
<dbReference type="AlphaFoldDB" id="A0A2A5RK51"/>
<evidence type="ECO:0000256" key="2">
    <source>
        <dbReference type="SAM" id="MobiDB-lite"/>
    </source>
</evidence>
<dbReference type="OrthoDB" id="9770238at2"/>
<reference evidence="4 5" key="1">
    <citation type="submission" date="2014-12" db="EMBL/GenBank/DDBJ databases">
        <title>Draft genome sequences of 10 type strains of Lactococcus.</title>
        <authorList>
            <person name="Sun Z."/>
            <person name="Zhong Z."/>
            <person name="Liu W."/>
            <person name="Zhang W."/>
            <person name="Zhang H."/>
        </authorList>
    </citation>
    <scope>NUCLEOTIDE SEQUENCE [LARGE SCALE GENOMIC DNA]</scope>
    <source>
        <strain evidence="4 5">JCM 16395</strain>
    </source>
</reference>
<dbReference type="InterPro" id="IPR053162">
    <property type="entry name" value="DnaD"/>
</dbReference>
<dbReference type="InterPro" id="IPR034829">
    <property type="entry name" value="DnaD-like_sf"/>
</dbReference>